<feature type="domain" description="VanZ-like" evidence="2">
    <location>
        <begin position="25"/>
        <end position="121"/>
    </location>
</feature>
<reference evidence="3 4" key="1">
    <citation type="submission" date="2024-02" db="EMBL/GenBank/DDBJ databases">
        <title>Adaptive strategies in a cosmopolitan and abundant soil bacterium.</title>
        <authorList>
            <person name="Carini P."/>
        </authorList>
    </citation>
    <scope>NUCLEOTIDE SEQUENCE [LARGE SCALE GENOMIC DNA]</scope>
    <source>
        <strain evidence="3 4">AZCC 1608</strain>
    </source>
</reference>
<accession>A0ABU8BFH1</accession>
<keyword evidence="1" id="KW-1133">Transmembrane helix</keyword>
<evidence type="ECO:0000256" key="1">
    <source>
        <dbReference type="SAM" id="Phobius"/>
    </source>
</evidence>
<evidence type="ECO:0000259" key="2">
    <source>
        <dbReference type="Pfam" id="PF04892"/>
    </source>
</evidence>
<keyword evidence="1" id="KW-0812">Transmembrane</keyword>
<feature type="transmembrane region" description="Helical" evidence="1">
    <location>
        <begin position="12"/>
        <end position="35"/>
    </location>
</feature>
<dbReference type="Proteomes" id="UP001364224">
    <property type="component" value="Unassembled WGS sequence"/>
</dbReference>
<dbReference type="RefSeq" id="WP_334483301.1">
    <property type="nucleotide sequence ID" value="NZ_JAZHRV010000001.1"/>
</dbReference>
<proteinExistence type="predicted"/>
<gene>
    <name evidence="3" type="ORF">V1286_004825</name>
</gene>
<name>A0ABU8BFH1_9BRAD</name>
<evidence type="ECO:0000313" key="4">
    <source>
        <dbReference type="Proteomes" id="UP001364224"/>
    </source>
</evidence>
<comment type="caution">
    <text evidence="3">The sequence shown here is derived from an EMBL/GenBank/DDBJ whole genome shotgun (WGS) entry which is preliminary data.</text>
</comment>
<organism evidence="3 4">
    <name type="scientific">Bradyrhizobium algeriense</name>
    <dbReference type="NCBI Taxonomy" id="634784"/>
    <lineage>
        <taxon>Bacteria</taxon>
        <taxon>Pseudomonadati</taxon>
        <taxon>Pseudomonadota</taxon>
        <taxon>Alphaproteobacteria</taxon>
        <taxon>Hyphomicrobiales</taxon>
        <taxon>Nitrobacteraceae</taxon>
        <taxon>Bradyrhizobium</taxon>
    </lineage>
</organism>
<dbReference type="Pfam" id="PF04892">
    <property type="entry name" value="VanZ"/>
    <property type="match status" value="1"/>
</dbReference>
<feature type="transmembrane region" description="Helical" evidence="1">
    <location>
        <begin position="74"/>
        <end position="93"/>
    </location>
</feature>
<dbReference type="EMBL" id="JAZHRV010000001">
    <property type="protein sequence ID" value="MEH2557296.1"/>
    <property type="molecule type" value="Genomic_DNA"/>
</dbReference>
<dbReference type="InterPro" id="IPR006976">
    <property type="entry name" value="VanZ-like"/>
</dbReference>
<sequence>MKRRITHLAIAAAWIAVIAIAYATLTHVGFVYSIYFKLSPFLMQPAMQTYAHFEHVIAFAVLGALFGFAYPRRLILVCCIVFGAAALLEILQTMTPDRHGTLIDALEKIVGGAAGIMFARTVQYFRERRRISAD</sequence>
<keyword evidence="1" id="KW-0472">Membrane</keyword>
<feature type="transmembrane region" description="Helical" evidence="1">
    <location>
        <begin position="47"/>
        <end position="67"/>
    </location>
</feature>
<evidence type="ECO:0000313" key="3">
    <source>
        <dbReference type="EMBL" id="MEH2557296.1"/>
    </source>
</evidence>
<keyword evidence="4" id="KW-1185">Reference proteome</keyword>
<protein>
    <submittedName>
        <fullName evidence="3">VanZ family protein</fullName>
    </submittedName>
</protein>
<feature type="transmembrane region" description="Helical" evidence="1">
    <location>
        <begin position="105"/>
        <end position="122"/>
    </location>
</feature>